<proteinExistence type="inferred from homology"/>
<evidence type="ECO:0000259" key="3">
    <source>
        <dbReference type="Pfam" id="PF06738"/>
    </source>
</evidence>
<feature type="transmembrane region" description="Helical" evidence="2">
    <location>
        <begin position="120"/>
        <end position="143"/>
    </location>
</feature>
<reference evidence="4 5" key="1">
    <citation type="journal article" date="2020" name="ISME J.">
        <title>Uncovering the hidden diversity of litter-decomposition mechanisms in mushroom-forming fungi.</title>
        <authorList>
            <person name="Floudas D."/>
            <person name="Bentzer J."/>
            <person name="Ahren D."/>
            <person name="Johansson T."/>
            <person name="Persson P."/>
            <person name="Tunlid A."/>
        </authorList>
    </citation>
    <scope>NUCLEOTIDE SEQUENCE [LARGE SCALE GENOMIC DNA]</scope>
    <source>
        <strain evidence="4 5">CBS 175.51</strain>
    </source>
</reference>
<dbReference type="PANTHER" id="PTHR31082">
    <property type="entry name" value="PHEROMONE-REGULATED MEMBRANE PROTEIN 10"/>
    <property type="match status" value="1"/>
</dbReference>
<keyword evidence="2" id="KW-0812">Transmembrane</keyword>
<evidence type="ECO:0000256" key="1">
    <source>
        <dbReference type="ARBA" id="ARBA00034125"/>
    </source>
</evidence>
<keyword evidence="2" id="KW-0472">Membrane</keyword>
<sequence length="146" mass="15767">MPNIVIVSLRLRNDVGSRTFFLRLKGRIALSPLQKVHAIYRNVVPGNLAPGPATHALKRLMQAPPIYSPRTRCFLAFLSASILCGLSFGGSLLDMWVSGACACVLQYLGLDAANKRDFFCYNAISSAGVVVILPGFTVLIGALELM</sequence>
<dbReference type="Proteomes" id="UP000541558">
    <property type="component" value="Unassembled WGS sequence"/>
</dbReference>
<evidence type="ECO:0000313" key="4">
    <source>
        <dbReference type="EMBL" id="KAF5323307.1"/>
    </source>
</evidence>
<dbReference type="PANTHER" id="PTHR31082:SF4">
    <property type="entry name" value="PHEROMONE-REGULATED MEMBRANE PROTEIN 10"/>
    <property type="match status" value="1"/>
</dbReference>
<name>A0A8H5F4I9_9AGAR</name>
<evidence type="ECO:0000313" key="5">
    <source>
        <dbReference type="Proteomes" id="UP000541558"/>
    </source>
</evidence>
<comment type="similarity">
    <text evidence="1">Belongs to the ThrE exporter (TC 2.A.79) family.</text>
</comment>
<dbReference type="InterPro" id="IPR051361">
    <property type="entry name" value="ThrE/Ser_Exporter"/>
</dbReference>
<protein>
    <recommendedName>
        <fullName evidence="3">Threonine/serine exporter-like N-terminal domain-containing protein</fullName>
    </recommendedName>
</protein>
<dbReference type="GO" id="GO:0022857">
    <property type="term" value="F:transmembrane transporter activity"/>
    <property type="evidence" value="ECO:0007669"/>
    <property type="project" value="InterPro"/>
</dbReference>
<comment type="caution">
    <text evidence="4">The sequence shown here is derived from an EMBL/GenBank/DDBJ whole genome shotgun (WGS) entry which is preliminary data.</text>
</comment>
<dbReference type="OrthoDB" id="413008at2759"/>
<evidence type="ECO:0000256" key="2">
    <source>
        <dbReference type="SAM" id="Phobius"/>
    </source>
</evidence>
<accession>A0A8H5F4I9</accession>
<dbReference type="InterPro" id="IPR010619">
    <property type="entry name" value="ThrE-like_N"/>
</dbReference>
<dbReference type="EMBL" id="JAACJK010000166">
    <property type="protein sequence ID" value="KAF5323307.1"/>
    <property type="molecule type" value="Genomic_DNA"/>
</dbReference>
<organism evidence="4 5">
    <name type="scientific">Ephemerocybe angulata</name>
    <dbReference type="NCBI Taxonomy" id="980116"/>
    <lineage>
        <taxon>Eukaryota</taxon>
        <taxon>Fungi</taxon>
        <taxon>Dikarya</taxon>
        <taxon>Basidiomycota</taxon>
        <taxon>Agaricomycotina</taxon>
        <taxon>Agaricomycetes</taxon>
        <taxon>Agaricomycetidae</taxon>
        <taxon>Agaricales</taxon>
        <taxon>Agaricineae</taxon>
        <taxon>Psathyrellaceae</taxon>
        <taxon>Ephemerocybe</taxon>
    </lineage>
</organism>
<feature type="transmembrane region" description="Helical" evidence="2">
    <location>
        <begin position="71"/>
        <end position="89"/>
    </location>
</feature>
<dbReference type="Pfam" id="PF06738">
    <property type="entry name" value="ThrE"/>
    <property type="match status" value="1"/>
</dbReference>
<keyword evidence="2" id="KW-1133">Transmembrane helix</keyword>
<feature type="domain" description="Threonine/serine exporter-like N-terminal" evidence="3">
    <location>
        <begin position="2"/>
        <end position="110"/>
    </location>
</feature>
<gene>
    <name evidence="4" type="ORF">D9611_005747</name>
</gene>
<keyword evidence="5" id="KW-1185">Reference proteome</keyword>
<dbReference type="AlphaFoldDB" id="A0A8H5F4I9"/>